<dbReference type="PANTHER" id="PTHR37560:SF2">
    <property type="entry name" value="DUF711 DOMAIN-CONTAINING PROTEIN"/>
    <property type="match status" value="1"/>
</dbReference>
<dbReference type="STRING" id="1160895.CM19_05890"/>
<evidence type="ECO:0000313" key="1">
    <source>
        <dbReference type="EMBL" id="EZQ06898.1"/>
    </source>
</evidence>
<dbReference type="PIRSF" id="PIRSF027893">
    <property type="entry name" value="UCP027893"/>
    <property type="match status" value="1"/>
</dbReference>
<accession>A0A031LMP3</accession>
<keyword evidence="2" id="KW-1185">Reference proteome</keyword>
<dbReference type="PANTHER" id="PTHR37560">
    <property type="entry name" value="UPF0210 PROTEIN SPR0218"/>
    <property type="match status" value="1"/>
</dbReference>
<evidence type="ECO:0008006" key="3">
    <source>
        <dbReference type="Google" id="ProtNLM"/>
    </source>
</evidence>
<dbReference type="Proteomes" id="UP000024332">
    <property type="component" value="Unassembled WGS sequence"/>
</dbReference>
<dbReference type="InterPro" id="IPR007841">
    <property type="entry name" value="UPF0210"/>
</dbReference>
<evidence type="ECO:0000313" key="2">
    <source>
        <dbReference type="Proteomes" id="UP000024332"/>
    </source>
</evidence>
<dbReference type="RefSeq" id="WP_150111391.1">
    <property type="nucleotide sequence ID" value="NZ_JFZT01000039.1"/>
</dbReference>
<gene>
    <name evidence="1" type="ORF">CM19_05890</name>
</gene>
<protein>
    <recommendedName>
        <fullName evidence="3">DUF711 domain-containing protein</fullName>
    </recommendedName>
</protein>
<dbReference type="SUPFAM" id="SSF51998">
    <property type="entry name" value="PFL-like glycyl radical enzymes"/>
    <property type="match status" value="1"/>
</dbReference>
<proteinExistence type="predicted"/>
<dbReference type="InterPro" id="IPR014537">
    <property type="entry name" value="UCP027893"/>
</dbReference>
<dbReference type="EMBL" id="JFZT01000039">
    <property type="protein sequence ID" value="EZQ06898.1"/>
    <property type="molecule type" value="Genomic_DNA"/>
</dbReference>
<dbReference type="Gene3D" id="3.20.70.20">
    <property type="match status" value="1"/>
</dbReference>
<name>A0A031LMP3_9CREN</name>
<comment type="caution">
    <text evidence="1">The sequence shown here is derived from an EMBL/GenBank/DDBJ whole genome shotgun (WGS) entry which is preliminary data.</text>
</comment>
<reference evidence="1 2" key="1">
    <citation type="submission" date="2014-03" db="EMBL/GenBank/DDBJ databases">
        <title>Draft genome sequence of the novel thermoacidophilic archaea Acidianus copahuensis ALE1 strain, isolated from Copahue volcanic area in Neuquen Argentina.</title>
        <authorList>
            <person name="Urbieta M.S."/>
            <person name="Rascovan N."/>
            <person name="Castro C."/>
            <person name="Revale S."/>
            <person name="Giaveno M.A."/>
            <person name="Vazquez M.P."/>
            <person name="Donati E.R."/>
        </authorList>
    </citation>
    <scope>NUCLEOTIDE SEQUENCE [LARGE SCALE GENOMIC DNA]</scope>
    <source>
        <strain evidence="1 2">ALE1</strain>
    </source>
</reference>
<dbReference type="AlphaFoldDB" id="A0A031LMP3"/>
<sequence length="331" mass="37681">MRTRSVTIFLSKISKDMINDIYLKLKGIRYDTFTKRISFPETHEETDLGKILDLLPEGNDIIFSVASLRQNDKRINQIKDILSSDKRVYANVLVRNPDIDEIVKLILNLDPEQATRFALLVNEDFLMTPYFPTSTSVAVRNMFALSLIYVKDFKEGKGTQALEKADQIGKMIEKDTGIKYFGIDVSLSPWMEESVGEIIEQEGERIFSRGNIFTVSNINKKIFQDTWSSRVKPIGFSEVMLPVAEDNILRERVLDGSLDLNGLFQMTFGCVAGIDMIGVHENKELYSKIIKDSIAVQFSKRKPYGIRLIPSRGEEKIYTNDFGIIPTIKAV</sequence>
<dbReference type="Pfam" id="PF05167">
    <property type="entry name" value="DUF711"/>
    <property type="match status" value="1"/>
</dbReference>
<dbReference type="OrthoDB" id="36493at2157"/>
<organism evidence="1 2">
    <name type="scientific">Candidatus Acidianus copahuensis</name>
    <dbReference type="NCBI Taxonomy" id="1160895"/>
    <lineage>
        <taxon>Archaea</taxon>
        <taxon>Thermoproteota</taxon>
        <taxon>Thermoprotei</taxon>
        <taxon>Sulfolobales</taxon>
        <taxon>Sulfolobaceae</taxon>
        <taxon>Acidianus</taxon>
    </lineage>
</organism>